<evidence type="ECO:0000313" key="3">
    <source>
        <dbReference type="Proteomes" id="UP000003250"/>
    </source>
</evidence>
<protein>
    <submittedName>
        <fullName evidence="2">Uncharacterized protein</fullName>
    </submittedName>
</protein>
<evidence type="ECO:0000256" key="1">
    <source>
        <dbReference type="SAM" id="Phobius"/>
    </source>
</evidence>
<accession>H0HWH7</accession>
<sequence>MLATTIQTRNKMQMNGESKGQVYLSSEVQQNSVYEARWIIGPVFLLAFVLAVAGALA</sequence>
<gene>
    <name evidence="2" type="ORF">MAXJ12_22686</name>
</gene>
<keyword evidence="1" id="KW-0472">Membrane</keyword>
<feature type="transmembrane region" description="Helical" evidence="1">
    <location>
        <begin position="38"/>
        <end position="56"/>
    </location>
</feature>
<keyword evidence="3" id="KW-1185">Reference proteome</keyword>
<dbReference type="AlphaFoldDB" id="H0HWH7"/>
<keyword evidence="1" id="KW-0812">Transmembrane</keyword>
<dbReference type="Proteomes" id="UP000003250">
    <property type="component" value="Unassembled WGS sequence"/>
</dbReference>
<name>H0HWH7_9HYPH</name>
<proteinExistence type="predicted"/>
<organism evidence="2 3">
    <name type="scientific">Mesorhizobium alhagi CCNWXJ12-2</name>
    <dbReference type="NCBI Taxonomy" id="1107882"/>
    <lineage>
        <taxon>Bacteria</taxon>
        <taxon>Pseudomonadati</taxon>
        <taxon>Pseudomonadota</taxon>
        <taxon>Alphaproteobacteria</taxon>
        <taxon>Hyphomicrobiales</taxon>
        <taxon>Phyllobacteriaceae</taxon>
        <taxon>Allomesorhizobium</taxon>
    </lineage>
</organism>
<keyword evidence="1" id="KW-1133">Transmembrane helix</keyword>
<reference evidence="2 3" key="1">
    <citation type="journal article" date="2012" name="J. Bacteriol.">
        <title>Draft Genome Sequence of Mesorhizobium alhagi CCNWXJ12-2T, a Novel Salt-Resistant Species Isolated from the Desert of Northwestern China.</title>
        <authorList>
            <person name="Zhou M."/>
            <person name="Chen W."/>
            <person name="Chen H."/>
            <person name="Wei G."/>
        </authorList>
    </citation>
    <scope>NUCLEOTIDE SEQUENCE [LARGE SCALE GENOMIC DNA]</scope>
    <source>
        <strain evidence="2 3">CCNWXJ12-2</strain>
    </source>
</reference>
<dbReference type="RefSeq" id="WP_008838134.1">
    <property type="nucleotide sequence ID" value="NZ_AHAM01000184.1"/>
</dbReference>
<evidence type="ECO:0000313" key="2">
    <source>
        <dbReference type="EMBL" id="EHK55020.1"/>
    </source>
</evidence>
<dbReference type="PATRIC" id="fig|1107882.3.peg.4428"/>
<dbReference type="EMBL" id="AHAM01000184">
    <property type="protein sequence ID" value="EHK55020.1"/>
    <property type="molecule type" value="Genomic_DNA"/>
</dbReference>